<accession>A0A2W7NKV2</accession>
<dbReference type="EMBL" id="QKZK01000034">
    <property type="protein sequence ID" value="PZX11922.1"/>
    <property type="molecule type" value="Genomic_DNA"/>
</dbReference>
<dbReference type="OrthoDB" id="773198at2"/>
<dbReference type="AlphaFoldDB" id="A0A2W7NKV2"/>
<dbReference type="Proteomes" id="UP000249239">
    <property type="component" value="Unassembled WGS sequence"/>
</dbReference>
<name>A0A2W7NKV2_9BACT</name>
<evidence type="ECO:0000313" key="2">
    <source>
        <dbReference type="Proteomes" id="UP000249239"/>
    </source>
</evidence>
<reference evidence="1 2" key="1">
    <citation type="submission" date="2018-06" db="EMBL/GenBank/DDBJ databases">
        <title>Genomic Encyclopedia of Archaeal and Bacterial Type Strains, Phase II (KMG-II): from individual species to whole genera.</title>
        <authorList>
            <person name="Goeker M."/>
        </authorList>
    </citation>
    <scope>NUCLEOTIDE SEQUENCE [LARGE SCALE GENOMIC DNA]</scope>
    <source>
        <strain evidence="1 2">DSM 6779</strain>
    </source>
</reference>
<sequence length="80" mass="9495">MNIQARKLVLIEEFIRISDESLITKLESLIRQEKKAIHERKLTPMSMNELHQMIDQAKQDSVEGHVISHQEMKKKVKTWQ</sequence>
<evidence type="ECO:0000313" key="1">
    <source>
        <dbReference type="EMBL" id="PZX11922.1"/>
    </source>
</evidence>
<protein>
    <recommendedName>
        <fullName evidence="3">Addiction module component</fullName>
    </recommendedName>
</protein>
<keyword evidence="2" id="KW-1185">Reference proteome</keyword>
<proteinExistence type="predicted"/>
<evidence type="ECO:0008006" key="3">
    <source>
        <dbReference type="Google" id="ProtNLM"/>
    </source>
</evidence>
<comment type="caution">
    <text evidence="1">The sequence shown here is derived from an EMBL/GenBank/DDBJ whole genome shotgun (WGS) entry which is preliminary data.</text>
</comment>
<gene>
    <name evidence="1" type="ORF">LX69_02986</name>
</gene>
<organism evidence="1 2">
    <name type="scientific">Breznakibacter xylanolyticus</name>
    <dbReference type="NCBI Taxonomy" id="990"/>
    <lineage>
        <taxon>Bacteria</taxon>
        <taxon>Pseudomonadati</taxon>
        <taxon>Bacteroidota</taxon>
        <taxon>Bacteroidia</taxon>
        <taxon>Marinilabiliales</taxon>
        <taxon>Marinilabiliaceae</taxon>
        <taxon>Breznakibacter</taxon>
    </lineage>
</organism>
<dbReference type="RefSeq" id="WP_111446800.1">
    <property type="nucleotide sequence ID" value="NZ_QKZK01000034.1"/>
</dbReference>